<dbReference type="PROSITE" id="PS51257">
    <property type="entry name" value="PROKAR_LIPOPROTEIN"/>
    <property type="match status" value="1"/>
</dbReference>
<dbReference type="Proteomes" id="UP000245429">
    <property type="component" value="Chromosome"/>
</dbReference>
<dbReference type="RefSeq" id="WP_109570449.1">
    <property type="nucleotide sequence ID" value="NZ_CP029463.1"/>
</dbReference>
<gene>
    <name evidence="1" type="ORF">DI487_15460</name>
</gene>
<proteinExistence type="predicted"/>
<protein>
    <submittedName>
        <fullName evidence="1">Uncharacterized protein</fullName>
    </submittedName>
</protein>
<dbReference type="AlphaFoldDB" id="A0A2U8QYH2"/>
<keyword evidence="2" id="KW-1185">Reference proteome</keyword>
<evidence type="ECO:0000313" key="1">
    <source>
        <dbReference type="EMBL" id="AWM15111.1"/>
    </source>
</evidence>
<organism evidence="1 2">
    <name type="scientific">Flavobacterium sediminis</name>
    <dbReference type="NCBI Taxonomy" id="2201181"/>
    <lineage>
        <taxon>Bacteria</taxon>
        <taxon>Pseudomonadati</taxon>
        <taxon>Bacteroidota</taxon>
        <taxon>Flavobacteriia</taxon>
        <taxon>Flavobacteriales</taxon>
        <taxon>Flavobacteriaceae</taxon>
        <taxon>Flavobacterium</taxon>
    </lineage>
</organism>
<dbReference type="KEGG" id="fse:DI487_15460"/>
<evidence type="ECO:0000313" key="2">
    <source>
        <dbReference type="Proteomes" id="UP000245429"/>
    </source>
</evidence>
<accession>A0A2U8QYH2</accession>
<name>A0A2U8QYH2_9FLAO</name>
<dbReference type="EMBL" id="CP029463">
    <property type="protein sequence ID" value="AWM15111.1"/>
    <property type="molecule type" value="Genomic_DNA"/>
</dbReference>
<sequence length="205" mass="24407">MNYHKLILLLFYISSFTSCNNFKKNHKDELSSTQIDSLEYSVFNQTLSTISERILFNQYHAYHDGKELDFFYERFLEIKDTISLFDRIKNENIDTSKTRLSRIDFLNFADSLTSYKKLKEKDFLINKINHPKSIILISENDEILNNINPIKKVTLSRVFFSDDFKKAEYRIEVIRGNWDVISYVIKCEFKNGSWYIFEQKVVAIS</sequence>
<reference evidence="1 2" key="1">
    <citation type="submission" date="2018-05" db="EMBL/GenBank/DDBJ databases">
        <title>Flavobacterium sp. MEBiC07310.</title>
        <authorList>
            <person name="Baek K."/>
        </authorList>
    </citation>
    <scope>NUCLEOTIDE SEQUENCE [LARGE SCALE GENOMIC DNA]</scope>
    <source>
        <strain evidence="1 2">MEBiC07310</strain>
    </source>
</reference>